<dbReference type="RefSeq" id="WP_216034800.1">
    <property type="nucleotide sequence ID" value="NZ_JAHKNG010000064.1"/>
</dbReference>
<dbReference type="Proteomes" id="UP001166191">
    <property type="component" value="Unassembled WGS sequence"/>
</dbReference>
<accession>A0ABS6ANP5</accession>
<comment type="caution">
    <text evidence="1">The sequence shown here is derived from an EMBL/GenBank/DDBJ whole genome shotgun (WGS) entry which is preliminary data.</text>
</comment>
<evidence type="ECO:0000313" key="1">
    <source>
        <dbReference type="EMBL" id="MBU3032213.1"/>
    </source>
</evidence>
<proteinExistence type="predicted"/>
<gene>
    <name evidence="1" type="ORF">KNW02_19170</name>
</gene>
<reference evidence="1" key="1">
    <citation type="submission" date="2021-06" db="EMBL/GenBank/DDBJ databases">
        <title>Paracoccus bacterium XHP0099 sp. nov., isolated from the surface waters of the Yellow Sea.</title>
        <authorList>
            <person name="Xue H."/>
            <person name="Zhang D."/>
        </authorList>
    </citation>
    <scope>NUCLEOTIDE SEQUENCE</scope>
    <source>
        <strain evidence="1">XHP0099</strain>
    </source>
</reference>
<dbReference type="EMBL" id="JAHKNG010000064">
    <property type="protein sequence ID" value="MBU3032213.1"/>
    <property type="molecule type" value="Genomic_DNA"/>
</dbReference>
<evidence type="ECO:0000313" key="2">
    <source>
        <dbReference type="Proteomes" id="UP001166191"/>
    </source>
</evidence>
<name>A0ABS6ANP5_9RHOB</name>
<organism evidence="1 2">
    <name type="scientific">Paracoccus marinaquae</name>
    <dbReference type="NCBI Taxonomy" id="2841926"/>
    <lineage>
        <taxon>Bacteria</taxon>
        <taxon>Pseudomonadati</taxon>
        <taxon>Pseudomonadota</taxon>
        <taxon>Alphaproteobacteria</taxon>
        <taxon>Rhodobacterales</taxon>
        <taxon>Paracoccaceae</taxon>
        <taxon>Paracoccus</taxon>
    </lineage>
</organism>
<keyword evidence="2" id="KW-1185">Reference proteome</keyword>
<protein>
    <submittedName>
        <fullName evidence="1">Uncharacterized protein</fullName>
    </submittedName>
</protein>
<sequence length="296" mass="33212">MKQPKIAIGITTYEDISSVDTGLAVYELLLEFGGKLQPEFVNWHEPVNIPVADRETWSRYWSIDVTTKIEGAATEFKFGPVWRRKTSLASTGTVTHGDLSGRDASSTFQLSAKMAGSVDWLQLFSKLCSVLKPAYGMLHCFPPEEVKRLDYLSFDGPVAGEIAFTARVASDGNLVRPDMRRRTFPRQFTYLPELSWANYFGPEWAGTYDAEGVIGRAHRAWRDENGVLIQVSENFADVSKNRETFNKQRDLLRPCFVPGTLGVSDLLCMIDRVHASPKGSMYDDLQGNSGRVAERR</sequence>